<dbReference type="EMBL" id="VBAM01000457">
    <property type="protein sequence ID" value="TMJ07697.1"/>
    <property type="molecule type" value="Genomic_DNA"/>
</dbReference>
<feature type="region of interest" description="Disordered" evidence="1">
    <location>
        <begin position="341"/>
        <end position="389"/>
    </location>
</feature>
<dbReference type="InterPro" id="IPR046867">
    <property type="entry name" value="AldOxase/xan_DH_MoCoBD2"/>
</dbReference>
<dbReference type="Proteomes" id="UP000320393">
    <property type="component" value="Unassembled WGS sequence"/>
</dbReference>
<dbReference type="InterPro" id="IPR052516">
    <property type="entry name" value="N-heterocyclic_Hydroxylase"/>
</dbReference>
<dbReference type="InterPro" id="IPR037165">
    <property type="entry name" value="AldOxase/xan_DH_Mopterin-bd_sf"/>
</dbReference>
<evidence type="ECO:0000256" key="1">
    <source>
        <dbReference type="SAM" id="MobiDB-lite"/>
    </source>
</evidence>
<dbReference type="GO" id="GO:0016491">
    <property type="term" value="F:oxidoreductase activity"/>
    <property type="evidence" value="ECO:0007669"/>
    <property type="project" value="InterPro"/>
</dbReference>
<comment type="caution">
    <text evidence="3">The sequence shown here is derived from an EMBL/GenBank/DDBJ whole genome shotgun (WGS) entry which is preliminary data.</text>
</comment>
<organism evidence="3 4">
    <name type="scientific">Candidatus Segetimicrobium genomatis</name>
    <dbReference type="NCBI Taxonomy" id="2569760"/>
    <lineage>
        <taxon>Bacteria</taxon>
        <taxon>Bacillati</taxon>
        <taxon>Candidatus Sysuimicrobiota</taxon>
        <taxon>Candidatus Sysuimicrobiia</taxon>
        <taxon>Candidatus Sysuimicrobiales</taxon>
        <taxon>Candidatus Segetimicrobiaceae</taxon>
        <taxon>Candidatus Segetimicrobium</taxon>
    </lineage>
</organism>
<dbReference type="PANTHER" id="PTHR47495:SF2">
    <property type="entry name" value="ALDEHYDE DEHYDROGENASE"/>
    <property type="match status" value="1"/>
</dbReference>
<evidence type="ECO:0000313" key="4">
    <source>
        <dbReference type="Proteomes" id="UP000320393"/>
    </source>
</evidence>
<name>A0A537LJ49_9BACT</name>
<sequence>GAGLPIYWNDMPHSEVQIRVDRGGGVIVSCGAIDIGQGSDSVLAGVVAEVLGLDPHEISLVTADTDLTPIDLGSYSSRVTFMAGNAAVQAAQKMRDLLVAAASEHLEVEPDDLRVGDHRIHATSDPSRGVPFPEAAALAEGMFGTLTTVGSYRPPKLSGAYKGSGVGPSPAYSFSAAVVEVRVDQGTGDVTAERVWIAHDIGRAINETLVIGQIEGSVYMALGEALMEEQTFRKGLHKIPSMLEYKSPTFLEMPPVETLLVNTDDPEGPFGAKEAGQGPLLPVIPALAAAVYDAVGIRVDEIPVSPDKVLAALEQKRKGGEGRVGPRAVPPFRFRDPIKVAPPPGWDAPWRQAQAIAGAAGGRATPPHTGTDLTDARPRTEREPGPVDP</sequence>
<evidence type="ECO:0000313" key="3">
    <source>
        <dbReference type="EMBL" id="TMJ07697.1"/>
    </source>
</evidence>
<dbReference type="Gene3D" id="3.30.365.10">
    <property type="entry name" value="Aldehyde oxidase/xanthine dehydrogenase, molybdopterin binding domain"/>
    <property type="match status" value="2"/>
</dbReference>
<feature type="non-terminal residue" evidence="3">
    <location>
        <position position="1"/>
    </location>
</feature>
<feature type="domain" description="Aldehyde oxidase/xanthine dehydrogenase second molybdopterin binding" evidence="2">
    <location>
        <begin position="11"/>
        <end position="254"/>
    </location>
</feature>
<accession>A0A537LJ49</accession>
<dbReference type="PANTHER" id="PTHR47495">
    <property type="entry name" value="ALDEHYDE DEHYDROGENASE"/>
    <property type="match status" value="1"/>
</dbReference>
<feature type="compositionally biased region" description="Low complexity" evidence="1">
    <location>
        <begin position="351"/>
        <end position="364"/>
    </location>
</feature>
<dbReference type="Pfam" id="PF20256">
    <property type="entry name" value="MoCoBD_2"/>
    <property type="match status" value="1"/>
</dbReference>
<evidence type="ECO:0000259" key="2">
    <source>
        <dbReference type="Pfam" id="PF20256"/>
    </source>
</evidence>
<gene>
    <name evidence="3" type="ORF">E6H02_11080</name>
</gene>
<proteinExistence type="predicted"/>
<protein>
    <recommendedName>
        <fullName evidence="2">Aldehyde oxidase/xanthine dehydrogenase second molybdopterin binding domain-containing protein</fullName>
    </recommendedName>
</protein>
<feature type="compositionally biased region" description="Basic and acidic residues" evidence="1">
    <location>
        <begin position="374"/>
        <end position="389"/>
    </location>
</feature>
<dbReference type="AlphaFoldDB" id="A0A537LJ49"/>
<reference evidence="3 4" key="1">
    <citation type="journal article" date="2019" name="Nat. Microbiol.">
        <title>Mediterranean grassland soil C-N compound turnover is dependent on rainfall and depth, and is mediated by genomically divergent microorganisms.</title>
        <authorList>
            <person name="Diamond S."/>
            <person name="Andeer P.F."/>
            <person name="Li Z."/>
            <person name="Crits-Christoph A."/>
            <person name="Burstein D."/>
            <person name="Anantharaman K."/>
            <person name="Lane K.R."/>
            <person name="Thomas B.C."/>
            <person name="Pan C."/>
            <person name="Northen T.R."/>
            <person name="Banfield J.F."/>
        </authorList>
    </citation>
    <scope>NUCLEOTIDE SEQUENCE [LARGE SCALE GENOMIC DNA]</scope>
    <source>
        <strain evidence="3">NP_5</strain>
    </source>
</reference>
<dbReference type="SUPFAM" id="SSF56003">
    <property type="entry name" value="Molybdenum cofactor-binding domain"/>
    <property type="match status" value="1"/>
</dbReference>